<protein>
    <submittedName>
        <fullName evidence="1">Uncharacterized protein</fullName>
    </submittedName>
</protein>
<dbReference type="AlphaFoldDB" id="A0A7R7XZG0"/>
<reference evidence="1" key="1">
    <citation type="submission" date="2021-01" db="EMBL/GenBank/DDBJ databases">
        <authorList>
            <consortium name="Aspergillus puulaauensis MK2 genome sequencing consortium"/>
            <person name="Kazuki M."/>
            <person name="Futagami T."/>
        </authorList>
    </citation>
    <scope>NUCLEOTIDE SEQUENCE</scope>
    <source>
        <strain evidence="1">MK2</strain>
    </source>
</reference>
<dbReference type="RefSeq" id="XP_041562717.1">
    <property type="nucleotide sequence ID" value="XM_041697159.1"/>
</dbReference>
<gene>
    <name evidence="1" type="ORF">APUU_80834A</name>
</gene>
<accession>A0A7R7XZG0</accession>
<reference evidence="1" key="2">
    <citation type="submission" date="2021-02" db="EMBL/GenBank/DDBJ databases">
        <title>Aspergillus puulaauensis MK2 genome sequence.</title>
        <authorList>
            <person name="Futagami T."/>
            <person name="Mori K."/>
            <person name="Kadooka C."/>
            <person name="Tanaka T."/>
        </authorList>
    </citation>
    <scope>NUCLEOTIDE SEQUENCE</scope>
    <source>
        <strain evidence="1">MK2</strain>
    </source>
</reference>
<dbReference type="Proteomes" id="UP000654913">
    <property type="component" value="Chromosome 8"/>
</dbReference>
<dbReference type="EMBL" id="AP024450">
    <property type="protein sequence ID" value="BCS30531.1"/>
    <property type="molecule type" value="Genomic_DNA"/>
</dbReference>
<organism evidence="1 2">
    <name type="scientific">Aspergillus puulaauensis</name>
    <dbReference type="NCBI Taxonomy" id="1220207"/>
    <lineage>
        <taxon>Eukaryota</taxon>
        <taxon>Fungi</taxon>
        <taxon>Dikarya</taxon>
        <taxon>Ascomycota</taxon>
        <taxon>Pezizomycotina</taxon>
        <taxon>Eurotiomycetes</taxon>
        <taxon>Eurotiomycetidae</taxon>
        <taxon>Eurotiales</taxon>
        <taxon>Aspergillaceae</taxon>
        <taxon>Aspergillus</taxon>
    </lineage>
</organism>
<proteinExistence type="predicted"/>
<evidence type="ECO:0000313" key="1">
    <source>
        <dbReference type="EMBL" id="BCS30531.1"/>
    </source>
</evidence>
<name>A0A7R7XZG0_9EURO</name>
<dbReference type="KEGG" id="apuu:APUU_80834A"/>
<evidence type="ECO:0000313" key="2">
    <source>
        <dbReference type="Proteomes" id="UP000654913"/>
    </source>
</evidence>
<keyword evidence="2" id="KW-1185">Reference proteome</keyword>
<dbReference type="GeneID" id="64980528"/>
<sequence>MNCVMGWPVSELPSKSRFNTRGRLFFLPQSQGWLSSLYAAATASSDAVTDVPFMERRYESSASSTRRRSNRIIYKITNKPERFLEPVSKGAWWVEELDLVGRTYILVSEKVASRIHEC</sequence>